<evidence type="ECO:0000313" key="2">
    <source>
        <dbReference type="EMBL" id="CAF1156221.1"/>
    </source>
</evidence>
<protein>
    <submittedName>
        <fullName evidence="2">Uncharacterized protein</fullName>
    </submittedName>
</protein>
<evidence type="ECO:0000313" key="3">
    <source>
        <dbReference type="Proteomes" id="UP000663879"/>
    </source>
</evidence>
<proteinExistence type="predicted"/>
<sequence length="71" mass="8233">MKQEEEKTSKSSISNQDVNVPDINQTWKTNENNSFSNGYKVSKSHIKTDKIPKKDPDNINENYIERESDSE</sequence>
<dbReference type="EMBL" id="CAJNOC010012953">
    <property type="protein sequence ID" value="CAF1156221.1"/>
    <property type="molecule type" value="Genomic_DNA"/>
</dbReference>
<gene>
    <name evidence="2" type="ORF">OXX778_LOCUS23469</name>
</gene>
<keyword evidence="3" id="KW-1185">Reference proteome</keyword>
<feature type="region of interest" description="Disordered" evidence="1">
    <location>
        <begin position="1"/>
        <end position="71"/>
    </location>
</feature>
<accession>A0A814T7F7</accession>
<comment type="caution">
    <text evidence="2">The sequence shown here is derived from an EMBL/GenBank/DDBJ whole genome shotgun (WGS) entry which is preliminary data.</text>
</comment>
<name>A0A814T7F7_9BILA</name>
<dbReference type="AlphaFoldDB" id="A0A814T7F7"/>
<feature type="compositionally biased region" description="Basic and acidic residues" evidence="1">
    <location>
        <begin position="46"/>
        <end position="71"/>
    </location>
</feature>
<evidence type="ECO:0000256" key="1">
    <source>
        <dbReference type="SAM" id="MobiDB-lite"/>
    </source>
</evidence>
<dbReference type="Proteomes" id="UP000663879">
    <property type="component" value="Unassembled WGS sequence"/>
</dbReference>
<reference evidence="2" key="1">
    <citation type="submission" date="2021-02" db="EMBL/GenBank/DDBJ databases">
        <authorList>
            <person name="Nowell W R."/>
        </authorList>
    </citation>
    <scope>NUCLEOTIDE SEQUENCE</scope>
    <source>
        <strain evidence="2">Ploen Becks lab</strain>
    </source>
</reference>
<feature type="compositionally biased region" description="Polar residues" evidence="1">
    <location>
        <begin position="10"/>
        <end position="39"/>
    </location>
</feature>
<organism evidence="2 3">
    <name type="scientific">Brachionus calyciflorus</name>
    <dbReference type="NCBI Taxonomy" id="104777"/>
    <lineage>
        <taxon>Eukaryota</taxon>
        <taxon>Metazoa</taxon>
        <taxon>Spiralia</taxon>
        <taxon>Gnathifera</taxon>
        <taxon>Rotifera</taxon>
        <taxon>Eurotatoria</taxon>
        <taxon>Monogononta</taxon>
        <taxon>Pseudotrocha</taxon>
        <taxon>Ploima</taxon>
        <taxon>Brachionidae</taxon>
        <taxon>Brachionus</taxon>
    </lineage>
</organism>